<feature type="signal peptide" evidence="1">
    <location>
        <begin position="1"/>
        <end position="23"/>
    </location>
</feature>
<evidence type="ECO:0000313" key="3">
    <source>
        <dbReference type="EMBL" id="SKA72461.1"/>
    </source>
</evidence>
<dbReference type="Gene3D" id="3.40.50.10610">
    <property type="entry name" value="ABC-type transport auxiliary lipoprotein component"/>
    <property type="match status" value="1"/>
</dbReference>
<feature type="domain" description="ABC-type transport auxiliary lipoprotein component" evidence="2">
    <location>
        <begin position="28"/>
        <end position="186"/>
    </location>
</feature>
<sequence length="194" mass="21180">MKQFMQVVIASLILFGCSSTPQTQTTTYLLSSMSVGTAVYDETMPKLLVQPANVASYLSGDGIAYRTSANEVVIAQNNLWGEDIAEQISTLLVNRLKRAPLSVWPMRGNSTIDTMEAQKLLINVAQFEGNYKGNAIFAGEWSLVDAQGSLIVSENFYFEEPLREEGYKALVDALDQTVDMLADVIANALTPISA</sequence>
<keyword evidence="4" id="KW-1185">Reference proteome</keyword>
<dbReference type="EMBL" id="FUXU01000159">
    <property type="protein sequence ID" value="SKA72461.1"/>
    <property type="molecule type" value="Genomic_DNA"/>
</dbReference>
<name>A0A1T4W6X1_9GAMM</name>
<organism evidence="3 4">
    <name type="scientific">Enterovibrio nigricans DSM 22720</name>
    <dbReference type="NCBI Taxonomy" id="1121868"/>
    <lineage>
        <taxon>Bacteria</taxon>
        <taxon>Pseudomonadati</taxon>
        <taxon>Pseudomonadota</taxon>
        <taxon>Gammaproteobacteria</taxon>
        <taxon>Vibrionales</taxon>
        <taxon>Vibrionaceae</taxon>
        <taxon>Enterovibrio</taxon>
    </lineage>
</organism>
<dbReference type="OrthoDB" id="5600407at2"/>
<dbReference type="Proteomes" id="UP000190162">
    <property type="component" value="Unassembled WGS sequence"/>
</dbReference>
<dbReference type="Pfam" id="PF03886">
    <property type="entry name" value="ABC_trans_aux"/>
    <property type="match status" value="1"/>
</dbReference>
<dbReference type="RefSeq" id="WP_078754733.1">
    <property type="nucleotide sequence ID" value="NZ_FUXU01000159.1"/>
</dbReference>
<dbReference type="InterPro" id="IPR005586">
    <property type="entry name" value="ABC_trans_aux"/>
</dbReference>
<protein>
    <recommendedName>
        <fullName evidence="2">ABC-type transport auxiliary lipoprotein component domain-containing protein</fullName>
    </recommendedName>
</protein>
<dbReference type="AlphaFoldDB" id="A0A1T4W6X1"/>
<dbReference type="PROSITE" id="PS51257">
    <property type="entry name" value="PROKAR_LIPOPROTEIN"/>
    <property type="match status" value="1"/>
</dbReference>
<reference evidence="4" key="1">
    <citation type="submission" date="2017-02" db="EMBL/GenBank/DDBJ databases">
        <authorList>
            <person name="Varghese N."/>
            <person name="Submissions S."/>
        </authorList>
    </citation>
    <scope>NUCLEOTIDE SEQUENCE [LARGE SCALE GENOMIC DNA]</scope>
    <source>
        <strain evidence="4">DSM 22720</strain>
    </source>
</reference>
<accession>A0A1T4W6X1</accession>
<evidence type="ECO:0000259" key="2">
    <source>
        <dbReference type="Pfam" id="PF03886"/>
    </source>
</evidence>
<feature type="chain" id="PRO_5012752584" description="ABC-type transport auxiliary lipoprotein component domain-containing protein" evidence="1">
    <location>
        <begin position="24"/>
        <end position="194"/>
    </location>
</feature>
<proteinExistence type="predicted"/>
<keyword evidence="1" id="KW-0732">Signal</keyword>
<dbReference type="SUPFAM" id="SSF159594">
    <property type="entry name" value="XCC0632-like"/>
    <property type="match status" value="1"/>
</dbReference>
<evidence type="ECO:0000256" key="1">
    <source>
        <dbReference type="SAM" id="SignalP"/>
    </source>
</evidence>
<gene>
    <name evidence="3" type="ORF">SAMN02745132_04760</name>
</gene>
<evidence type="ECO:0000313" key="4">
    <source>
        <dbReference type="Proteomes" id="UP000190162"/>
    </source>
</evidence>